<evidence type="ECO:0000313" key="1">
    <source>
        <dbReference type="EnsemblMetazoa" id="tetur87g00030.1"/>
    </source>
</evidence>
<reference evidence="1" key="2">
    <citation type="submission" date="2015-06" db="UniProtKB">
        <authorList>
            <consortium name="EnsemblMetazoa"/>
        </authorList>
    </citation>
    <scope>IDENTIFICATION</scope>
</reference>
<reference evidence="2" key="1">
    <citation type="submission" date="2011-08" db="EMBL/GenBank/DDBJ databases">
        <authorList>
            <person name="Rombauts S."/>
        </authorList>
    </citation>
    <scope>NUCLEOTIDE SEQUENCE</scope>
    <source>
        <strain evidence="2">London</strain>
    </source>
</reference>
<protein>
    <submittedName>
        <fullName evidence="1">Uncharacterized protein</fullName>
    </submittedName>
</protein>
<organism evidence="1 2">
    <name type="scientific">Tetranychus urticae</name>
    <name type="common">Two-spotted spider mite</name>
    <dbReference type="NCBI Taxonomy" id="32264"/>
    <lineage>
        <taxon>Eukaryota</taxon>
        <taxon>Metazoa</taxon>
        <taxon>Ecdysozoa</taxon>
        <taxon>Arthropoda</taxon>
        <taxon>Chelicerata</taxon>
        <taxon>Arachnida</taxon>
        <taxon>Acari</taxon>
        <taxon>Acariformes</taxon>
        <taxon>Trombidiformes</taxon>
        <taxon>Prostigmata</taxon>
        <taxon>Eleutherengona</taxon>
        <taxon>Raphignathae</taxon>
        <taxon>Tetranychoidea</taxon>
        <taxon>Tetranychidae</taxon>
        <taxon>Tetranychus</taxon>
    </lineage>
</organism>
<dbReference type="EnsemblMetazoa" id="tetur87g00030.1">
    <property type="protein sequence ID" value="tetur87g00030.1"/>
    <property type="gene ID" value="tetur87g00030"/>
</dbReference>
<dbReference type="Proteomes" id="UP000015104">
    <property type="component" value="Unassembled WGS sequence"/>
</dbReference>
<accession>T1L6J7</accession>
<dbReference type="HOGENOM" id="CLU_2174154_0_0_1"/>
<keyword evidence="2" id="KW-1185">Reference proteome</keyword>
<name>T1L6J7_TETUR</name>
<sequence>MDLSEFLDVYQPPTSPPMVAKDLQNNNSLISLSQSSINKMLLQVLSPSEDTIKTCLYSDQHKNNETYSILKTVVDLDQKLTTSTYTTRHQIVFTLIQLINSCLISSTTTI</sequence>
<dbReference type="EMBL" id="CAEY01001926">
    <property type="status" value="NOT_ANNOTATED_CDS"/>
    <property type="molecule type" value="Genomic_DNA"/>
</dbReference>
<evidence type="ECO:0000313" key="2">
    <source>
        <dbReference type="Proteomes" id="UP000015104"/>
    </source>
</evidence>
<dbReference type="AlphaFoldDB" id="T1L6J7"/>
<proteinExistence type="predicted"/>